<evidence type="ECO:0000256" key="1">
    <source>
        <dbReference type="SAM" id="MobiDB-lite"/>
    </source>
</evidence>
<dbReference type="GO" id="GO:0007005">
    <property type="term" value="P:mitochondrion organization"/>
    <property type="evidence" value="ECO:0007669"/>
    <property type="project" value="TreeGrafter"/>
</dbReference>
<accession>A0A9W7T3D6</accession>
<evidence type="ECO:0000259" key="2">
    <source>
        <dbReference type="Pfam" id="PF25033"/>
    </source>
</evidence>
<dbReference type="GO" id="GO:0006623">
    <property type="term" value="P:protein targeting to vacuole"/>
    <property type="evidence" value="ECO:0007669"/>
    <property type="project" value="TreeGrafter"/>
</dbReference>
<dbReference type="PANTHER" id="PTHR16166:SF125">
    <property type="entry name" value="INTERMEMBRANE LIPID TRANSFER PROTEIN VPS13C"/>
    <property type="match status" value="1"/>
</dbReference>
<dbReference type="EMBL" id="JAFHDT010000654">
    <property type="protein sequence ID" value="KAI7789304.1"/>
    <property type="molecule type" value="Genomic_DNA"/>
</dbReference>
<feature type="region of interest" description="Disordered" evidence="1">
    <location>
        <begin position="357"/>
        <end position="388"/>
    </location>
</feature>
<feature type="compositionally biased region" description="Low complexity" evidence="1">
    <location>
        <begin position="377"/>
        <end position="388"/>
    </location>
</feature>
<evidence type="ECO:0000313" key="3">
    <source>
        <dbReference type="EMBL" id="KAI7789304.1"/>
    </source>
</evidence>
<comment type="caution">
    <text evidence="3">The sequence shown here is derived from an EMBL/GenBank/DDBJ whole genome shotgun (WGS) entry which is preliminary data.</text>
</comment>
<dbReference type="Pfam" id="PF25033">
    <property type="entry name" value="VPS13_M"/>
    <property type="match status" value="1"/>
</dbReference>
<sequence>MFVDNFQTAKEALTAATAQAAEKAASSVRDFAQKSFRLAMDIKLKAPLIIIPQSSTSRNAFVVDLGLITVGNRFSLLAAEGFPLPAVLETMNVKLTQLKLSRTILKHDDAFPDVEILEPINLELLVKRNLAATWFNKIPGMEVKGVLKSMNMALGQEDFGVLTRILAENIGEGSKAAAVEGTKASIKDEAVTDEGLTDALSVGMGSQTAITNGTFSENVVNVLLHFEIKEVMLKLKKSTNKKECPFLILHVAQLGIDTKVRKYDMEATTYIKTISMKCLEFSDSNGEPLCIINSSAESGTDLLEVKYFKADRSGPNFASIYNNTEQMFNVMFSSLDLMLHTEALLSTMDFLSAALSSSSLPSPERENKKTEDIRTTSAKSSSAALSSPSDGDVIDLKVNMQLGAFNVLVCDQKSNMADIKIQGLDGSLQMQGTQTHMSTRLRDFIVINVDSKTIHKKAS</sequence>
<dbReference type="GO" id="GO:0045053">
    <property type="term" value="P:protein retention in Golgi apparatus"/>
    <property type="evidence" value="ECO:0007669"/>
    <property type="project" value="TreeGrafter"/>
</dbReference>
<keyword evidence="4" id="KW-1185">Reference proteome</keyword>
<evidence type="ECO:0000313" key="4">
    <source>
        <dbReference type="Proteomes" id="UP001059041"/>
    </source>
</evidence>
<gene>
    <name evidence="3" type="ORF">IRJ41_011310</name>
</gene>
<feature type="compositionally biased region" description="Basic and acidic residues" evidence="1">
    <location>
        <begin position="363"/>
        <end position="374"/>
    </location>
</feature>
<reference evidence="3" key="1">
    <citation type="submission" date="2021-02" db="EMBL/GenBank/DDBJ databases">
        <title>Comparative genomics reveals that relaxation of natural selection precedes convergent phenotypic evolution of cavefish.</title>
        <authorList>
            <person name="Peng Z."/>
        </authorList>
    </citation>
    <scope>NUCLEOTIDE SEQUENCE</scope>
    <source>
        <tissue evidence="3">Muscle</tissue>
    </source>
</reference>
<dbReference type="Proteomes" id="UP001059041">
    <property type="component" value="Unassembled WGS sequence"/>
</dbReference>
<dbReference type="InterPro" id="IPR056747">
    <property type="entry name" value="VPS13-like_M"/>
</dbReference>
<dbReference type="PANTHER" id="PTHR16166">
    <property type="entry name" value="VACUOLAR PROTEIN SORTING-ASSOCIATED PROTEIN VPS13"/>
    <property type="match status" value="1"/>
</dbReference>
<feature type="domain" description="VPS13-like middle region" evidence="2">
    <location>
        <begin position="1"/>
        <end position="378"/>
    </location>
</feature>
<protein>
    <submittedName>
        <fullName evidence="3">Vacuolar protein sorting-associated protein 13C</fullName>
    </submittedName>
</protein>
<dbReference type="InterPro" id="IPR026847">
    <property type="entry name" value="VPS13"/>
</dbReference>
<proteinExistence type="predicted"/>
<name>A0A9W7T3D6_TRIRA</name>
<organism evidence="3 4">
    <name type="scientific">Triplophysa rosa</name>
    <name type="common">Cave loach</name>
    <dbReference type="NCBI Taxonomy" id="992332"/>
    <lineage>
        <taxon>Eukaryota</taxon>
        <taxon>Metazoa</taxon>
        <taxon>Chordata</taxon>
        <taxon>Craniata</taxon>
        <taxon>Vertebrata</taxon>
        <taxon>Euteleostomi</taxon>
        <taxon>Actinopterygii</taxon>
        <taxon>Neopterygii</taxon>
        <taxon>Teleostei</taxon>
        <taxon>Ostariophysi</taxon>
        <taxon>Cypriniformes</taxon>
        <taxon>Nemacheilidae</taxon>
        <taxon>Triplophysa</taxon>
    </lineage>
</organism>
<dbReference type="AlphaFoldDB" id="A0A9W7T3D6"/>